<feature type="region of interest" description="Disordered" evidence="11">
    <location>
        <begin position="198"/>
        <end position="218"/>
    </location>
</feature>
<dbReference type="SMART" id="SM00320">
    <property type="entry name" value="WD40"/>
    <property type="match status" value="3"/>
</dbReference>
<accession>A0ABR3G314</accession>
<evidence type="ECO:0000313" key="13">
    <source>
        <dbReference type="EMBL" id="KAL0581991.1"/>
    </source>
</evidence>
<dbReference type="EMBL" id="JBAHYK010000001">
    <property type="protein sequence ID" value="KAL0581991.1"/>
    <property type="molecule type" value="Genomic_DNA"/>
</dbReference>
<keyword evidence="5" id="KW-0677">Repeat</keyword>
<evidence type="ECO:0000256" key="3">
    <source>
        <dbReference type="ARBA" id="ARBA00022574"/>
    </source>
</evidence>
<evidence type="ECO:0000256" key="9">
    <source>
        <dbReference type="ARBA" id="ARBA00022989"/>
    </source>
</evidence>
<reference evidence="13 14" key="1">
    <citation type="submission" date="2024-02" db="EMBL/GenBank/DDBJ databases">
        <title>A draft genome for the cacao thread blight pathogen Marasmius crinis-equi.</title>
        <authorList>
            <person name="Cohen S.P."/>
            <person name="Baruah I.K."/>
            <person name="Amoako-Attah I."/>
            <person name="Bukari Y."/>
            <person name="Meinhardt L.W."/>
            <person name="Bailey B.A."/>
        </authorList>
    </citation>
    <scope>NUCLEOTIDE SEQUENCE [LARGE SCALE GENOMIC DNA]</scope>
    <source>
        <strain evidence="13 14">GH-76</strain>
    </source>
</reference>
<dbReference type="PANTHER" id="PTHR23284:SF0">
    <property type="entry name" value="PROLACTIN REGULATORY ELEMENT-BINDING PROTEIN"/>
    <property type="match status" value="1"/>
</dbReference>
<evidence type="ECO:0000256" key="7">
    <source>
        <dbReference type="ARBA" id="ARBA00022892"/>
    </source>
</evidence>
<gene>
    <name evidence="13" type="ORF">V5O48_000049</name>
</gene>
<evidence type="ECO:0000256" key="6">
    <source>
        <dbReference type="ARBA" id="ARBA00022824"/>
    </source>
</evidence>
<comment type="subcellular location">
    <subcellularLocation>
        <location evidence="1">Endoplasmic reticulum membrane</location>
        <topology evidence="1">Single-pass type II membrane protein</topology>
    </subcellularLocation>
</comment>
<keyword evidence="10 12" id="KW-0472">Membrane</keyword>
<organism evidence="13 14">
    <name type="scientific">Marasmius crinis-equi</name>
    <dbReference type="NCBI Taxonomy" id="585013"/>
    <lineage>
        <taxon>Eukaryota</taxon>
        <taxon>Fungi</taxon>
        <taxon>Dikarya</taxon>
        <taxon>Basidiomycota</taxon>
        <taxon>Agaricomycotina</taxon>
        <taxon>Agaricomycetes</taxon>
        <taxon>Agaricomycetidae</taxon>
        <taxon>Agaricales</taxon>
        <taxon>Marasmiineae</taxon>
        <taxon>Marasmiaceae</taxon>
        <taxon>Marasmius</taxon>
    </lineage>
</organism>
<evidence type="ECO:0000256" key="11">
    <source>
        <dbReference type="SAM" id="MobiDB-lite"/>
    </source>
</evidence>
<evidence type="ECO:0000256" key="4">
    <source>
        <dbReference type="ARBA" id="ARBA00022692"/>
    </source>
</evidence>
<keyword evidence="8" id="KW-0653">Protein transport</keyword>
<evidence type="ECO:0000256" key="12">
    <source>
        <dbReference type="SAM" id="Phobius"/>
    </source>
</evidence>
<proteinExistence type="predicted"/>
<dbReference type="InterPro" id="IPR001680">
    <property type="entry name" value="WD40_rpt"/>
</dbReference>
<evidence type="ECO:0000256" key="1">
    <source>
        <dbReference type="ARBA" id="ARBA00004648"/>
    </source>
</evidence>
<keyword evidence="4 12" id="KW-0812">Transmembrane</keyword>
<evidence type="ECO:0000256" key="2">
    <source>
        <dbReference type="ARBA" id="ARBA00022448"/>
    </source>
</evidence>
<keyword evidence="3" id="KW-0853">WD repeat</keyword>
<keyword evidence="7" id="KW-0931">ER-Golgi transport</keyword>
<name>A0ABR3G314_9AGAR</name>
<dbReference type="PANTHER" id="PTHR23284">
    <property type="entry name" value="PROLACTIN REGULATORY ELEMENT BINDING PROTEIN"/>
    <property type="match status" value="1"/>
</dbReference>
<evidence type="ECO:0000256" key="8">
    <source>
        <dbReference type="ARBA" id="ARBA00022927"/>
    </source>
</evidence>
<keyword evidence="2" id="KW-0813">Transport</keyword>
<evidence type="ECO:0000256" key="10">
    <source>
        <dbReference type="ARBA" id="ARBA00023136"/>
    </source>
</evidence>
<dbReference type="SUPFAM" id="SSF50998">
    <property type="entry name" value="Quinoprotein alcohol dehydrogenase-like"/>
    <property type="match status" value="1"/>
</dbReference>
<comment type="caution">
    <text evidence="13">The sequence shown here is derived from an EMBL/GenBank/DDBJ whole genome shotgun (WGS) entry which is preliminary data.</text>
</comment>
<dbReference type="InterPro" id="IPR015943">
    <property type="entry name" value="WD40/YVTN_repeat-like_dom_sf"/>
</dbReference>
<dbReference type="Gene3D" id="2.130.10.10">
    <property type="entry name" value="YVTN repeat-like/Quinoprotein amine dehydrogenase"/>
    <property type="match status" value="1"/>
</dbReference>
<keyword evidence="14" id="KW-1185">Reference proteome</keyword>
<evidence type="ECO:0008006" key="15">
    <source>
        <dbReference type="Google" id="ProtNLM"/>
    </source>
</evidence>
<evidence type="ECO:0000313" key="14">
    <source>
        <dbReference type="Proteomes" id="UP001465976"/>
    </source>
</evidence>
<feature type="transmembrane region" description="Helical" evidence="12">
    <location>
        <begin position="375"/>
        <end position="394"/>
    </location>
</feature>
<keyword evidence="6" id="KW-0256">Endoplasmic reticulum</keyword>
<evidence type="ECO:0000256" key="5">
    <source>
        <dbReference type="ARBA" id="ARBA00022737"/>
    </source>
</evidence>
<protein>
    <recommendedName>
        <fullName evidence="15">WD40 repeat-like protein</fullName>
    </recommendedName>
</protein>
<sequence length="400" mass="43018">MRVKHTTHSFDGFPVFSSSFISENQVVLGGGGGASKSGIKNKLRLYEIGNDLSIDLQNEFELAKGEDAPMSMAAHPKNKELACGVNSASEQLEKGLNENCRVFELKDKTLSLVRTQGTLDVKPGDDDFQKVTVFSPDGTMIAAAGSYTLQLLSYPTLAPIATPVTTEQEIYDVTFSTDKVVVATTANLQVYSVPAALETNDSPNKSKKKGKQKAQSTGPVTLKLEKTIELPSNLGGSSGGSFRSVRQHPTLPEVLYTVINTAPARTRSKSSPRQGYVCKWDTKAWTVEKSRKVGDRGLTCFSISPDGKFLGYGSSDLSVGILDATTLASVSTILKAHDFPPTTIVFNTTSKLLTSSSADNSLRVVRIPDHVASSGWGFLVILFAILVLFIAFAIQKALLQ</sequence>
<dbReference type="Pfam" id="PF00400">
    <property type="entry name" value="WD40"/>
    <property type="match status" value="1"/>
</dbReference>
<dbReference type="Proteomes" id="UP001465976">
    <property type="component" value="Unassembled WGS sequence"/>
</dbReference>
<dbReference type="InterPro" id="IPR045260">
    <property type="entry name" value="Sec12-like"/>
</dbReference>
<keyword evidence="9 12" id="KW-1133">Transmembrane helix</keyword>
<dbReference type="InterPro" id="IPR011047">
    <property type="entry name" value="Quinoprotein_ADH-like_sf"/>
</dbReference>